<evidence type="ECO:0000313" key="8">
    <source>
        <dbReference type="Proteomes" id="UP000027987"/>
    </source>
</evidence>
<dbReference type="PIRSF" id="PIRSF006060">
    <property type="entry name" value="AA_transporter"/>
    <property type="match status" value="1"/>
</dbReference>
<dbReference type="RefSeq" id="WP_019464661.1">
    <property type="nucleotide sequence ID" value="NZ_ALOY01000134.1"/>
</dbReference>
<dbReference type="PANTHER" id="PTHR43243:SF4">
    <property type="entry name" value="CATIONIC AMINO ACID TRANSPORTER 4"/>
    <property type="match status" value="1"/>
</dbReference>
<keyword evidence="3 6" id="KW-0812">Transmembrane</keyword>
<feature type="transmembrane region" description="Helical" evidence="6">
    <location>
        <begin position="158"/>
        <end position="182"/>
    </location>
</feature>
<dbReference type="OrthoDB" id="9804700at2"/>
<feature type="transmembrane region" description="Helical" evidence="6">
    <location>
        <begin position="60"/>
        <end position="80"/>
    </location>
</feature>
<evidence type="ECO:0000256" key="4">
    <source>
        <dbReference type="ARBA" id="ARBA00022989"/>
    </source>
</evidence>
<comment type="subcellular location">
    <subcellularLocation>
        <location evidence="1">Membrane</location>
        <topology evidence="1">Multi-pass membrane protein</topology>
    </subcellularLocation>
</comment>
<protein>
    <submittedName>
        <fullName evidence="7">Amino acid permease</fullName>
    </submittedName>
</protein>
<accession>A0A075K4F3</accession>
<dbReference type="PANTHER" id="PTHR43243">
    <property type="entry name" value="INNER MEMBRANE TRANSPORTER YGJI-RELATED"/>
    <property type="match status" value="1"/>
</dbReference>
<evidence type="ECO:0000256" key="1">
    <source>
        <dbReference type="ARBA" id="ARBA00004141"/>
    </source>
</evidence>
<keyword evidence="4 6" id="KW-1133">Transmembrane helix</keyword>
<dbReference type="EMBL" id="CP008884">
    <property type="protein sequence ID" value="AIF49054.1"/>
    <property type="molecule type" value="Genomic_DNA"/>
</dbReference>
<dbReference type="PATRIC" id="fig|1217721.7.peg.3753"/>
<gene>
    <name evidence="7" type="ORF">HY57_18275</name>
</gene>
<feature type="transmembrane region" description="Helical" evidence="6">
    <location>
        <begin position="233"/>
        <end position="257"/>
    </location>
</feature>
<dbReference type="KEGG" id="dja:HY57_18275"/>
<feature type="transmembrane region" description="Helical" evidence="6">
    <location>
        <begin position="425"/>
        <end position="445"/>
    </location>
</feature>
<dbReference type="STRING" id="1217721.HY57_18275"/>
<reference evidence="7 8" key="1">
    <citation type="submission" date="2014-07" db="EMBL/GenBank/DDBJ databases">
        <title>Complete Genome Sequence of Dyella japonica Strain A8 Isolated from Malaysian Tropical Soil.</title>
        <authorList>
            <person name="Hui R.K.H."/>
            <person name="Chen J.-W."/>
            <person name="Chan K.-G."/>
            <person name="Leung F.C.C."/>
        </authorList>
    </citation>
    <scope>NUCLEOTIDE SEQUENCE [LARGE SCALE GENOMIC DNA]</scope>
    <source>
        <strain evidence="7 8">A8</strain>
    </source>
</reference>
<evidence type="ECO:0000256" key="3">
    <source>
        <dbReference type="ARBA" id="ARBA00022692"/>
    </source>
</evidence>
<feature type="transmembrane region" description="Helical" evidence="6">
    <location>
        <begin position="451"/>
        <end position="470"/>
    </location>
</feature>
<feature type="transmembrane region" description="Helical" evidence="6">
    <location>
        <begin position="315"/>
        <end position="336"/>
    </location>
</feature>
<dbReference type="Pfam" id="PF13520">
    <property type="entry name" value="AA_permease_2"/>
    <property type="match status" value="1"/>
</dbReference>
<dbReference type="Gene3D" id="1.20.1740.10">
    <property type="entry name" value="Amino acid/polyamine transporter I"/>
    <property type="match status" value="1"/>
</dbReference>
<feature type="transmembrane region" description="Helical" evidence="6">
    <location>
        <begin position="370"/>
        <end position="387"/>
    </location>
</feature>
<dbReference type="HOGENOM" id="CLU_007946_15_12_6"/>
<dbReference type="GO" id="GO:0015171">
    <property type="term" value="F:amino acid transmembrane transporter activity"/>
    <property type="evidence" value="ECO:0007669"/>
    <property type="project" value="TreeGrafter"/>
</dbReference>
<evidence type="ECO:0000256" key="2">
    <source>
        <dbReference type="ARBA" id="ARBA00022448"/>
    </source>
</evidence>
<sequence length="479" mass="50282">MSLIRSLFTIKPIEASLTASDNLRRTLGLKDLIVLGVGAVIGAGIFVITGQAAAEHAGPALTISFVLAGLAAALAALSYAEFAAMLPVSGSAYVYAYATFGELLAWFIGWNVVAEYLLAVSSVAVGWSGYGVGLLHSIGVDVPSVLANAPLAFKDGHFVVTGAWINLPALLVVAAITALLYAGTRQSTMFASVVVVLKVLVVILFVVFGLQYIDTSLWHPYVPASQGGDHYGWSGVFRAATSVFYAYIGFDAVATAAQETRNPQQNVPAGILISLAICTVLYIVVAAVLTGLVPYAELATAEPVATALAAHPSLAWLKVLTQIGAVAGLTSVILVMHMGLARILYSMAGDGLLPRTFGAVHDRFKTPHRTTVLVGVVGGILAALFPLSLLGDLLSMGTLLAFATVCIGVLVLRRTRPDLPRGFRVPAAPVVCTLGVIVCLFLLAQMNAGNWMLLAGWTALGMLIYIGYGYRHSRLRSRG</sequence>
<evidence type="ECO:0000313" key="7">
    <source>
        <dbReference type="EMBL" id="AIF49054.1"/>
    </source>
</evidence>
<dbReference type="InterPro" id="IPR002293">
    <property type="entry name" value="AA/rel_permease1"/>
</dbReference>
<organism evidence="7 8">
    <name type="scientific">Dyella japonica A8</name>
    <dbReference type="NCBI Taxonomy" id="1217721"/>
    <lineage>
        <taxon>Bacteria</taxon>
        <taxon>Pseudomonadati</taxon>
        <taxon>Pseudomonadota</taxon>
        <taxon>Gammaproteobacteria</taxon>
        <taxon>Lysobacterales</taxon>
        <taxon>Rhodanobacteraceae</taxon>
        <taxon>Dyella</taxon>
    </lineage>
</organism>
<proteinExistence type="predicted"/>
<feature type="transmembrane region" description="Helical" evidence="6">
    <location>
        <begin position="92"/>
        <end position="109"/>
    </location>
</feature>
<feature type="transmembrane region" description="Helical" evidence="6">
    <location>
        <begin position="189"/>
        <end position="213"/>
    </location>
</feature>
<dbReference type="AlphaFoldDB" id="A0A075K4F3"/>
<feature type="transmembrane region" description="Helical" evidence="6">
    <location>
        <begin position="269"/>
        <end position="295"/>
    </location>
</feature>
<keyword evidence="5 6" id="KW-0472">Membrane</keyword>
<feature type="transmembrane region" description="Helical" evidence="6">
    <location>
        <begin position="32"/>
        <end position="53"/>
    </location>
</feature>
<dbReference type="GO" id="GO:0016020">
    <property type="term" value="C:membrane"/>
    <property type="evidence" value="ECO:0007669"/>
    <property type="project" value="UniProtKB-SubCell"/>
</dbReference>
<evidence type="ECO:0000256" key="6">
    <source>
        <dbReference type="SAM" id="Phobius"/>
    </source>
</evidence>
<feature type="transmembrane region" description="Helical" evidence="6">
    <location>
        <begin position="393"/>
        <end position="413"/>
    </location>
</feature>
<name>A0A075K4F3_9GAMM</name>
<keyword evidence="8" id="KW-1185">Reference proteome</keyword>
<evidence type="ECO:0000256" key="5">
    <source>
        <dbReference type="ARBA" id="ARBA00023136"/>
    </source>
</evidence>
<dbReference type="Proteomes" id="UP000027987">
    <property type="component" value="Chromosome"/>
</dbReference>
<keyword evidence="2" id="KW-0813">Transport</keyword>